<feature type="coiled-coil region" evidence="9">
    <location>
        <begin position="140"/>
        <end position="253"/>
    </location>
</feature>
<dbReference type="EMBL" id="JASPKZ010006442">
    <property type="protein sequence ID" value="KAJ9587382.1"/>
    <property type="molecule type" value="Genomic_DNA"/>
</dbReference>
<dbReference type="GO" id="GO:0031262">
    <property type="term" value="C:Ndc80 complex"/>
    <property type="evidence" value="ECO:0007669"/>
    <property type="project" value="InterPro"/>
</dbReference>
<accession>A0AAD8EF28</accession>
<dbReference type="Gene3D" id="1.10.418.60">
    <property type="entry name" value="Ncd80 complex, Nuf2 subunit"/>
    <property type="match status" value="1"/>
</dbReference>
<keyword evidence="6 9" id="KW-0175">Coiled coil</keyword>
<feature type="domain" description="Kinetochore protein Nuf2 N-terminal" evidence="10">
    <location>
        <begin position="11"/>
        <end position="131"/>
    </location>
</feature>
<keyword evidence="12" id="KW-1185">Reference proteome</keyword>
<dbReference type="GO" id="GO:0051301">
    <property type="term" value="P:cell division"/>
    <property type="evidence" value="ECO:0007669"/>
    <property type="project" value="UniProtKB-KW"/>
</dbReference>
<protein>
    <recommendedName>
        <fullName evidence="10">Kinetochore protein Nuf2 N-terminal domain-containing protein</fullName>
    </recommendedName>
</protein>
<comment type="similarity">
    <text evidence="2">Belongs to the NUF2 family.</text>
</comment>
<keyword evidence="4" id="KW-0132">Cell division</keyword>
<evidence type="ECO:0000256" key="3">
    <source>
        <dbReference type="ARBA" id="ARBA00022454"/>
    </source>
</evidence>
<keyword evidence="3" id="KW-0158">Chromosome</keyword>
<feature type="coiled-coil region" evidence="9">
    <location>
        <begin position="288"/>
        <end position="392"/>
    </location>
</feature>
<evidence type="ECO:0000256" key="1">
    <source>
        <dbReference type="ARBA" id="ARBA00004584"/>
    </source>
</evidence>
<evidence type="ECO:0000313" key="11">
    <source>
        <dbReference type="EMBL" id="KAJ9587382.1"/>
    </source>
</evidence>
<evidence type="ECO:0000256" key="6">
    <source>
        <dbReference type="ARBA" id="ARBA00023054"/>
    </source>
</evidence>
<evidence type="ECO:0000313" key="12">
    <source>
        <dbReference type="Proteomes" id="UP001233999"/>
    </source>
</evidence>
<comment type="subcellular location">
    <subcellularLocation>
        <location evidence="1">Chromosome</location>
        <location evidence="1">Centromere</location>
    </subcellularLocation>
</comment>
<evidence type="ECO:0000256" key="2">
    <source>
        <dbReference type="ARBA" id="ARBA00005498"/>
    </source>
</evidence>
<dbReference type="Pfam" id="PF03800">
    <property type="entry name" value="Nuf2"/>
    <property type="match status" value="1"/>
</dbReference>
<proteinExistence type="inferred from homology"/>
<keyword evidence="8" id="KW-0137">Centromere</keyword>
<dbReference type="Proteomes" id="UP001233999">
    <property type="component" value="Unassembled WGS sequence"/>
</dbReference>
<name>A0AAD8EF28_DIPPU</name>
<dbReference type="InterPro" id="IPR005549">
    <property type="entry name" value="Kinetochore_Nuf2_N"/>
</dbReference>
<dbReference type="AlphaFoldDB" id="A0AAD8EF28"/>
<evidence type="ECO:0000256" key="8">
    <source>
        <dbReference type="ARBA" id="ARBA00023328"/>
    </source>
</evidence>
<keyword evidence="5" id="KW-0498">Mitosis</keyword>
<reference evidence="11" key="2">
    <citation type="submission" date="2023-05" db="EMBL/GenBank/DDBJ databases">
        <authorList>
            <person name="Fouks B."/>
        </authorList>
    </citation>
    <scope>NUCLEOTIDE SEQUENCE</scope>
    <source>
        <strain evidence="11">Stay&amp;Tobe</strain>
        <tissue evidence="11">Testes</tissue>
    </source>
</reference>
<dbReference type="InterPro" id="IPR038275">
    <property type="entry name" value="Nuf2_N_sf"/>
</dbReference>
<evidence type="ECO:0000256" key="9">
    <source>
        <dbReference type="SAM" id="Coils"/>
    </source>
</evidence>
<keyword evidence="7" id="KW-0131">Cell cycle</keyword>
<organism evidence="11 12">
    <name type="scientific">Diploptera punctata</name>
    <name type="common">Pacific beetle cockroach</name>
    <dbReference type="NCBI Taxonomy" id="6984"/>
    <lineage>
        <taxon>Eukaryota</taxon>
        <taxon>Metazoa</taxon>
        <taxon>Ecdysozoa</taxon>
        <taxon>Arthropoda</taxon>
        <taxon>Hexapoda</taxon>
        <taxon>Insecta</taxon>
        <taxon>Pterygota</taxon>
        <taxon>Neoptera</taxon>
        <taxon>Polyneoptera</taxon>
        <taxon>Dictyoptera</taxon>
        <taxon>Blattodea</taxon>
        <taxon>Blaberoidea</taxon>
        <taxon>Blaberidae</taxon>
        <taxon>Diplopterinae</taxon>
        <taxon>Diploptera</taxon>
    </lineage>
</organism>
<evidence type="ECO:0000256" key="4">
    <source>
        <dbReference type="ARBA" id="ARBA00022618"/>
    </source>
</evidence>
<dbReference type="Gene3D" id="1.10.287.1490">
    <property type="match status" value="1"/>
</dbReference>
<sequence>MVNEQDLVSSILRKMPDFQISVSDLKAPNGSFVQNYLIRFLMELDIDVEKFRLTERQMDDMICPSSIQHVVGLVQLLAAGQEIGKQIGIEDLSLTDLTEPEAGRVMNLLYNFDRFHSFADWSAGQYQREMRKVKERTKYYKELLKQADVLKEKLNQMSNVAAHNREVKQEIDDVKKDLELKRQENEKLDKKISQVDAAAEKLENKRDQLQSENDKLKSELAKLQAHFISSPARNEIEEKLRSLEMKKIESEKKVAAVQSCVQEKTRQINVFKSYISELEKGIEDVQTYLKHAARNLELEDRIKTLKNKQLESERKVSEIREKSAKVSKRKKQLEKEKQNIIVAIELDKVEGQKKIEKAKKELAPLLEKNKYYAKLQRRIEELEAQLDGKVELYNRLCKFYDDMYDEREAKMLAKLDEMYL</sequence>
<comment type="caution">
    <text evidence="11">The sequence shown here is derived from an EMBL/GenBank/DDBJ whole genome shotgun (WGS) entry which is preliminary data.</text>
</comment>
<gene>
    <name evidence="11" type="ORF">L9F63_019083</name>
</gene>
<reference evidence="11" key="1">
    <citation type="journal article" date="2023" name="IScience">
        <title>Live-bearing cockroach genome reveals convergent evolutionary mechanisms linked to viviparity in insects and beyond.</title>
        <authorList>
            <person name="Fouks B."/>
            <person name="Harrison M.C."/>
            <person name="Mikhailova A.A."/>
            <person name="Marchal E."/>
            <person name="English S."/>
            <person name="Carruthers M."/>
            <person name="Jennings E.C."/>
            <person name="Chiamaka E.L."/>
            <person name="Frigard R.A."/>
            <person name="Pippel M."/>
            <person name="Attardo G.M."/>
            <person name="Benoit J.B."/>
            <person name="Bornberg-Bauer E."/>
            <person name="Tobe S.S."/>
        </authorList>
    </citation>
    <scope>NUCLEOTIDE SEQUENCE</scope>
    <source>
        <strain evidence="11">Stay&amp;Tobe</strain>
    </source>
</reference>
<evidence type="ECO:0000256" key="5">
    <source>
        <dbReference type="ARBA" id="ARBA00022776"/>
    </source>
</evidence>
<evidence type="ECO:0000256" key="7">
    <source>
        <dbReference type="ARBA" id="ARBA00023306"/>
    </source>
</evidence>
<evidence type="ECO:0000259" key="10">
    <source>
        <dbReference type="Pfam" id="PF03800"/>
    </source>
</evidence>